<keyword evidence="4" id="KW-0413">Isomerase</keyword>
<protein>
    <submittedName>
        <fullName evidence="4">Maleylacetoacetate isomerase</fullName>
        <ecNumber evidence="4">5.2.1.2</ecNumber>
    </submittedName>
</protein>
<dbReference type="SFLD" id="SFLDS00019">
    <property type="entry name" value="Glutathione_Transferase_(cytos"/>
    <property type="match status" value="1"/>
</dbReference>
<dbReference type="Gene3D" id="1.20.1050.10">
    <property type="match status" value="1"/>
</dbReference>
<evidence type="ECO:0000256" key="1">
    <source>
        <dbReference type="ARBA" id="ARBA00010007"/>
    </source>
</evidence>
<proteinExistence type="inferred from homology"/>
<dbReference type="InterPro" id="IPR036282">
    <property type="entry name" value="Glutathione-S-Trfase_C_sf"/>
</dbReference>
<comment type="similarity">
    <text evidence="1">Belongs to the GST superfamily. Zeta family.</text>
</comment>
<dbReference type="Proteomes" id="UP001597380">
    <property type="component" value="Unassembled WGS sequence"/>
</dbReference>
<feature type="domain" description="GST C-terminal" evidence="3">
    <location>
        <begin position="87"/>
        <end position="213"/>
    </location>
</feature>
<dbReference type="CDD" id="cd03042">
    <property type="entry name" value="GST_N_Zeta"/>
    <property type="match status" value="1"/>
</dbReference>
<dbReference type="InterPro" id="IPR034330">
    <property type="entry name" value="GST_Zeta_C"/>
</dbReference>
<dbReference type="CDD" id="cd03191">
    <property type="entry name" value="GST_C_Zeta"/>
    <property type="match status" value="1"/>
</dbReference>
<dbReference type="InterPro" id="IPR036249">
    <property type="entry name" value="Thioredoxin-like_sf"/>
</dbReference>
<keyword evidence="5" id="KW-1185">Reference proteome</keyword>
<evidence type="ECO:0000259" key="3">
    <source>
        <dbReference type="PROSITE" id="PS50405"/>
    </source>
</evidence>
<dbReference type="SUPFAM" id="SSF52833">
    <property type="entry name" value="Thioredoxin-like"/>
    <property type="match status" value="1"/>
</dbReference>
<dbReference type="RefSeq" id="WP_345341557.1">
    <property type="nucleotide sequence ID" value="NZ_BAABLI010000028.1"/>
</dbReference>
<dbReference type="Pfam" id="PF13417">
    <property type="entry name" value="GST_N_3"/>
    <property type="match status" value="1"/>
</dbReference>
<dbReference type="NCBIfam" id="TIGR01262">
    <property type="entry name" value="maiA"/>
    <property type="match status" value="1"/>
</dbReference>
<evidence type="ECO:0000313" key="4">
    <source>
        <dbReference type="EMBL" id="MFD2095482.1"/>
    </source>
</evidence>
<sequence>MTLYSYWRSSAAYRVRIALNLKGLSYHTEAIHLVKDGGQQHKPQYQHLNPSSLVPTLATPDGVLRQSMAIMEYLDEVAPNPPLLPTDPIHRAQSRALAMDICCETHPLNNLRVQQYLTREYHADADKKLAWMTHWMHLGFLPIEHQIAETGGVFAVGDTPTLADICLIPQVYNAKRFHVPLDKFPRIEEIWSRCNELDAFKSAAPEQQTDADPKLLT</sequence>
<dbReference type="InterPro" id="IPR040079">
    <property type="entry name" value="Glutathione_S-Trfase"/>
</dbReference>
<evidence type="ECO:0000313" key="5">
    <source>
        <dbReference type="Proteomes" id="UP001597380"/>
    </source>
</evidence>
<feature type="domain" description="GST N-terminal" evidence="2">
    <location>
        <begin position="1"/>
        <end position="82"/>
    </location>
</feature>
<comment type="caution">
    <text evidence="4">The sequence shown here is derived from an EMBL/GenBank/DDBJ whole genome shotgun (WGS) entry which is preliminary data.</text>
</comment>
<dbReference type="InterPro" id="IPR034333">
    <property type="entry name" value="GST_Zeta_N"/>
</dbReference>
<dbReference type="SFLD" id="SFLDG00358">
    <property type="entry name" value="Main_(cytGST)"/>
    <property type="match status" value="1"/>
</dbReference>
<organism evidence="4 5">
    <name type="scientific">Corallincola platygyrae</name>
    <dbReference type="NCBI Taxonomy" id="1193278"/>
    <lineage>
        <taxon>Bacteria</taxon>
        <taxon>Pseudomonadati</taxon>
        <taxon>Pseudomonadota</taxon>
        <taxon>Gammaproteobacteria</taxon>
        <taxon>Alteromonadales</taxon>
        <taxon>Psychromonadaceae</taxon>
        <taxon>Corallincola</taxon>
    </lineage>
</organism>
<name>A0ABW4XIW7_9GAMM</name>
<accession>A0ABW4XIW7</accession>
<reference evidence="5" key="1">
    <citation type="journal article" date="2019" name="Int. J. Syst. Evol. Microbiol.">
        <title>The Global Catalogue of Microorganisms (GCM) 10K type strain sequencing project: providing services to taxonomists for standard genome sequencing and annotation.</title>
        <authorList>
            <consortium name="The Broad Institute Genomics Platform"/>
            <consortium name="The Broad Institute Genome Sequencing Center for Infectious Disease"/>
            <person name="Wu L."/>
            <person name="Ma J."/>
        </authorList>
    </citation>
    <scope>NUCLEOTIDE SEQUENCE [LARGE SCALE GENOMIC DNA]</scope>
    <source>
        <strain evidence="5">CGMCC 1.10992</strain>
    </source>
</reference>
<dbReference type="GO" id="GO:0016034">
    <property type="term" value="F:maleylacetoacetate isomerase activity"/>
    <property type="evidence" value="ECO:0007669"/>
    <property type="project" value="UniProtKB-EC"/>
</dbReference>
<dbReference type="InterPro" id="IPR004045">
    <property type="entry name" value="Glutathione_S-Trfase_N"/>
</dbReference>
<dbReference type="EMBL" id="JBHUHT010000009">
    <property type="protein sequence ID" value="MFD2095482.1"/>
    <property type="molecule type" value="Genomic_DNA"/>
</dbReference>
<dbReference type="Gene3D" id="3.40.30.10">
    <property type="entry name" value="Glutaredoxin"/>
    <property type="match status" value="1"/>
</dbReference>
<dbReference type="EC" id="5.2.1.2" evidence="4"/>
<dbReference type="InterPro" id="IPR010987">
    <property type="entry name" value="Glutathione-S-Trfase_C-like"/>
</dbReference>
<dbReference type="InterPro" id="IPR005955">
    <property type="entry name" value="GST_Zeta"/>
</dbReference>
<gene>
    <name evidence="4" type="primary">maiA</name>
    <name evidence="4" type="ORF">ACFSJ3_05745</name>
</gene>
<dbReference type="PANTHER" id="PTHR42673:SF21">
    <property type="entry name" value="GLUTATHIONE S-TRANSFERASE YFCF"/>
    <property type="match status" value="1"/>
</dbReference>
<dbReference type="SUPFAM" id="SSF47616">
    <property type="entry name" value="GST C-terminal domain-like"/>
    <property type="match status" value="1"/>
</dbReference>
<evidence type="ECO:0000259" key="2">
    <source>
        <dbReference type="PROSITE" id="PS50404"/>
    </source>
</evidence>
<dbReference type="PROSITE" id="PS50404">
    <property type="entry name" value="GST_NTER"/>
    <property type="match status" value="1"/>
</dbReference>
<dbReference type="PANTHER" id="PTHR42673">
    <property type="entry name" value="MALEYLACETOACETATE ISOMERASE"/>
    <property type="match status" value="1"/>
</dbReference>
<dbReference type="PROSITE" id="PS50405">
    <property type="entry name" value="GST_CTER"/>
    <property type="match status" value="1"/>
</dbReference>